<dbReference type="SUPFAM" id="SSF46785">
    <property type="entry name" value="Winged helix' DNA-binding domain"/>
    <property type="match status" value="1"/>
</dbReference>
<dbReference type="SMART" id="SM00347">
    <property type="entry name" value="HTH_MARR"/>
    <property type="match status" value="1"/>
</dbReference>
<dbReference type="Pfam" id="PF01047">
    <property type="entry name" value="MarR"/>
    <property type="match status" value="1"/>
</dbReference>
<accession>A0A0W8E8F6</accession>
<protein>
    <submittedName>
        <fullName evidence="2">Organic hydroperoxide resistance transcriptional regulator</fullName>
    </submittedName>
</protein>
<organism evidence="2">
    <name type="scientific">hydrocarbon metagenome</name>
    <dbReference type="NCBI Taxonomy" id="938273"/>
    <lineage>
        <taxon>unclassified sequences</taxon>
        <taxon>metagenomes</taxon>
        <taxon>ecological metagenomes</taxon>
    </lineage>
</organism>
<gene>
    <name evidence="2" type="ORF">ASZ90_017645</name>
</gene>
<dbReference type="PANTHER" id="PTHR33164:SF101">
    <property type="entry name" value="TRANSCRIPTIONAL REPRESSOR MPRA"/>
    <property type="match status" value="1"/>
</dbReference>
<dbReference type="GO" id="GO:0006950">
    <property type="term" value="P:response to stress"/>
    <property type="evidence" value="ECO:0007669"/>
    <property type="project" value="TreeGrafter"/>
</dbReference>
<comment type="caution">
    <text evidence="2">The sequence shown here is derived from an EMBL/GenBank/DDBJ whole genome shotgun (WGS) entry which is preliminary data.</text>
</comment>
<reference evidence="2" key="1">
    <citation type="journal article" date="2015" name="Proc. Natl. Acad. Sci. U.S.A.">
        <title>Networks of energetic and metabolic interactions define dynamics in microbial communities.</title>
        <authorList>
            <person name="Embree M."/>
            <person name="Liu J.K."/>
            <person name="Al-Bassam M.M."/>
            <person name="Zengler K."/>
        </authorList>
    </citation>
    <scope>NUCLEOTIDE SEQUENCE</scope>
</reference>
<name>A0A0W8E8F6_9ZZZZ</name>
<dbReference type="PROSITE" id="PS50995">
    <property type="entry name" value="HTH_MARR_2"/>
    <property type="match status" value="1"/>
</dbReference>
<dbReference type="AlphaFoldDB" id="A0A0W8E8F6"/>
<proteinExistence type="predicted"/>
<dbReference type="InterPro" id="IPR039422">
    <property type="entry name" value="MarR/SlyA-like"/>
</dbReference>
<dbReference type="PRINTS" id="PR00598">
    <property type="entry name" value="HTHMARR"/>
</dbReference>
<evidence type="ECO:0000313" key="2">
    <source>
        <dbReference type="EMBL" id="KUG04907.1"/>
    </source>
</evidence>
<dbReference type="Gene3D" id="1.10.10.10">
    <property type="entry name" value="Winged helix-like DNA-binding domain superfamily/Winged helix DNA-binding domain"/>
    <property type="match status" value="1"/>
</dbReference>
<dbReference type="InterPro" id="IPR036390">
    <property type="entry name" value="WH_DNA-bd_sf"/>
</dbReference>
<evidence type="ECO:0000259" key="1">
    <source>
        <dbReference type="PROSITE" id="PS50995"/>
    </source>
</evidence>
<dbReference type="EMBL" id="LNQE01001835">
    <property type="protein sequence ID" value="KUG04907.1"/>
    <property type="molecule type" value="Genomic_DNA"/>
</dbReference>
<sequence>MLFDLLDHEGSNVKDIAARVQLDSSAVTGVIDRLYKEELVKREEDPTDRRSLNIFLTPKGRKLAEDLFPTGREFNLYLRSLLEADKVEEFEESLKAIDDKVQ</sequence>
<dbReference type="GO" id="GO:0003700">
    <property type="term" value="F:DNA-binding transcription factor activity"/>
    <property type="evidence" value="ECO:0007669"/>
    <property type="project" value="InterPro"/>
</dbReference>
<feature type="domain" description="HTH marR-type" evidence="1">
    <location>
        <begin position="1"/>
        <end position="99"/>
    </location>
</feature>
<dbReference type="PANTHER" id="PTHR33164">
    <property type="entry name" value="TRANSCRIPTIONAL REGULATOR, MARR FAMILY"/>
    <property type="match status" value="1"/>
</dbReference>
<dbReference type="InterPro" id="IPR036388">
    <property type="entry name" value="WH-like_DNA-bd_sf"/>
</dbReference>
<dbReference type="InterPro" id="IPR000835">
    <property type="entry name" value="HTH_MarR-typ"/>
</dbReference>